<comment type="caution">
    <text evidence="3">The sequence shown here is derived from an EMBL/GenBank/DDBJ whole genome shotgun (WGS) entry which is preliminary data.</text>
</comment>
<feature type="region of interest" description="Disordered" evidence="1">
    <location>
        <begin position="790"/>
        <end position="840"/>
    </location>
</feature>
<dbReference type="Proteomes" id="UP000717585">
    <property type="component" value="Unassembled WGS sequence"/>
</dbReference>
<evidence type="ECO:0000313" key="4">
    <source>
        <dbReference type="Proteomes" id="UP000717585"/>
    </source>
</evidence>
<feature type="transmembrane region" description="Helical" evidence="2">
    <location>
        <begin position="659"/>
        <end position="679"/>
    </location>
</feature>
<dbReference type="PANTHER" id="PTHR23302">
    <property type="entry name" value="TRANSMEMBRANE CHANNEL-RELATED"/>
    <property type="match status" value="1"/>
</dbReference>
<organism evidence="3 4">
    <name type="scientific">Carpediemonas membranifera</name>
    <dbReference type="NCBI Taxonomy" id="201153"/>
    <lineage>
        <taxon>Eukaryota</taxon>
        <taxon>Metamonada</taxon>
        <taxon>Carpediemonas-like organisms</taxon>
        <taxon>Carpediemonas</taxon>
    </lineage>
</organism>
<accession>A0A8J6E0G4</accession>
<dbReference type="GO" id="GO:0005886">
    <property type="term" value="C:plasma membrane"/>
    <property type="evidence" value="ECO:0007669"/>
    <property type="project" value="InterPro"/>
</dbReference>
<keyword evidence="4" id="KW-1185">Reference proteome</keyword>
<feature type="transmembrane region" description="Helical" evidence="2">
    <location>
        <begin position="535"/>
        <end position="565"/>
    </location>
</feature>
<keyword evidence="2" id="KW-0472">Membrane</keyword>
<name>A0A8J6E0G4_9EUKA</name>
<proteinExistence type="predicted"/>
<dbReference type="InterPro" id="IPR038900">
    <property type="entry name" value="TMC"/>
</dbReference>
<feature type="transmembrane region" description="Helical" evidence="2">
    <location>
        <begin position="445"/>
        <end position="463"/>
    </location>
</feature>
<feature type="compositionally biased region" description="Basic and acidic residues" evidence="1">
    <location>
        <begin position="793"/>
        <end position="831"/>
    </location>
</feature>
<evidence type="ECO:0008006" key="5">
    <source>
        <dbReference type="Google" id="ProtNLM"/>
    </source>
</evidence>
<keyword evidence="2" id="KW-0812">Transmembrane</keyword>
<evidence type="ECO:0000313" key="3">
    <source>
        <dbReference type="EMBL" id="KAG9392183.1"/>
    </source>
</evidence>
<dbReference type="OrthoDB" id="1936208at2759"/>
<dbReference type="PANTHER" id="PTHR23302:SF24">
    <property type="entry name" value="TMC DOMAIN-CONTAINING PROTEIN"/>
    <property type="match status" value="1"/>
</dbReference>
<dbReference type="AlphaFoldDB" id="A0A8J6E0G4"/>
<evidence type="ECO:0000256" key="2">
    <source>
        <dbReference type="SAM" id="Phobius"/>
    </source>
</evidence>
<feature type="transmembrane region" description="Helical" evidence="2">
    <location>
        <begin position="400"/>
        <end position="424"/>
    </location>
</feature>
<feature type="transmembrane region" description="Helical" evidence="2">
    <location>
        <begin position="180"/>
        <end position="200"/>
    </location>
</feature>
<keyword evidence="2" id="KW-1133">Transmembrane helix</keyword>
<feature type="transmembrane region" description="Helical" evidence="2">
    <location>
        <begin position="585"/>
        <end position="608"/>
    </location>
</feature>
<feature type="transmembrane region" description="Helical" evidence="2">
    <location>
        <begin position="493"/>
        <end position="514"/>
    </location>
</feature>
<gene>
    <name evidence="3" type="ORF">J8273_5164</name>
</gene>
<protein>
    <recommendedName>
        <fullName evidence="5">Transmembrane protein</fullName>
    </recommendedName>
</protein>
<evidence type="ECO:0000256" key="1">
    <source>
        <dbReference type="SAM" id="MobiDB-lite"/>
    </source>
</evidence>
<sequence>MSERVVCEDDIESLDDAIVVSQHTYVPDASNTELDGPILEEDLGTANEADMPPDTGKVTRPGTSLSTMSALDGGTVFSGLSMMEIHDAARISGIPWPILMKLVVRDAYNNNGKQKRAMSRRRQASKSKWRRALHRLRVWWRDRSSKKSESLPIMRKQLKEIEGRFGTGVLTFFSFQRDMALLNTWIAFIWLPVLFFGLFAKNWLDNFDGMTWWDWVSSAWYARTPLFYSGYGTSSIIQWSHYPLDWVEKFPVVGGWMETIMDEIRGVPIGALWIIACILTFALSYVALLMWLKKGLVMSNTGSISKNERFPNCSLVFGSWNHSLSNKSAVDELNRRLGMHFKEMCEARRIEVTIAKRSLPVTLMEWSLRTVGFIFSCIVVIGTAVAVLLCVQVSQSSDLYVVKLGSSLVIQVVTNVAPIAVRGIAEIERWHDQSTRMAITLARMWLVKATSLAMLVYELFSVIDINVSSSDVVSENTNTCPTLGLSESMATQIVSDFVLTVVFAVAPNLIPIVLRRDKDPVPIGASVVDTSYRQALIWIGCLLGPGNAILGAVSSILLFYLLYWITKYTNGPEKKAWPADKIDTYVNGTVLATLFACTVPLCLFMLWVGKGDNEQCGPFVEHGSGWKTFTNYLEQKVIPWVKSSTITWYDIFEELFNPVLLAPTLVLVASFLYLAWGLWTRVRADLAASNNDLSDTRKQMSAMLNTTKSQSHKKLEAAISILEDEGVEFDEAAKKTLLDIFDESTIKAKHDTEDLLMSTGLKKWVRKARDGLDIQDMSVRGIMSKLEEEAEAKEERKRMEHERKTEMREMERQARVRHREVKDVEMGVHSDNDDEADASD</sequence>
<dbReference type="EMBL" id="JAHDYR010000038">
    <property type="protein sequence ID" value="KAG9392183.1"/>
    <property type="molecule type" value="Genomic_DNA"/>
</dbReference>
<feature type="transmembrane region" description="Helical" evidence="2">
    <location>
        <begin position="373"/>
        <end position="394"/>
    </location>
</feature>
<reference evidence="3" key="1">
    <citation type="submission" date="2021-05" db="EMBL/GenBank/DDBJ databases">
        <title>A free-living protist that lacks canonical eukaryotic 1 DNA replication and segregation systems.</title>
        <authorList>
            <person name="Salas-Leiva D.E."/>
            <person name="Tromer E.C."/>
            <person name="Curtis B.A."/>
            <person name="Jerlstrom-Hultqvist J."/>
            <person name="Kolisko M."/>
            <person name="Yi Z."/>
            <person name="Salas-Leiva J.S."/>
            <person name="Gallot-Lavallee L."/>
            <person name="Kops G.J.P.L."/>
            <person name="Archibald J.M."/>
            <person name="Simpson A.G.B."/>
            <person name="Roger A.J."/>
        </authorList>
    </citation>
    <scope>NUCLEOTIDE SEQUENCE</scope>
    <source>
        <strain evidence="3">BICM</strain>
    </source>
</reference>
<feature type="transmembrane region" description="Helical" evidence="2">
    <location>
        <begin position="271"/>
        <end position="292"/>
    </location>
</feature>